<dbReference type="GO" id="GO:0003723">
    <property type="term" value="F:RNA binding"/>
    <property type="evidence" value="ECO:0007669"/>
    <property type="project" value="UniProtKB-KW"/>
</dbReference>
<keyword evidence="3" id="KW-0694">RNA-binding</keyword>
<dbReference type="Proteomes" id="UP001403385">
    <property type="component" value="Unassembled WGS sequence"/>
</dbReference>
<dbReference type="InterPro" id="IPR020103">
    <property type="entry name" value="PsdUridine_synth_cat_dom_sf"/>
</dbReference>
<dbReference type="GO" id="GO:0140098">
    <property type="term" value="F:catalytic activity, acting on RNA"/>
    <property type="evidence" value="ECO:0007669"/>
    <property type="project" value="UniProtKB-ARBA"/>
</dbReference>
<comment type="caution">
    <text evidence="5">The sequence shown here is derived from an EMBL/GenBank/DDBJ whole genome shotgun (WGS) entry which is preliminary data.</text>
</comment>
<dbReference type="GO" id="GO:0000455">
    <property type="term" value="P:enzyme-directed rRNA pseudouridine synthesis"/>
    <property type="evidence" value="ECO:0007669"/>
    <property type="project" value="TreeGrafter"/>
</dbReference>
<dbReference type="InterPro" id="IPR036986">
    <property type="entry name" value="S4_RNA-bd_sf"/>
</dbReference>
<keyword evidence="6" id="KW-1185">Reference proteome</keyword>
<name>A0AAW9RRU0_9BACT</name>
<protein>
    <submittedName>
        <fullName evidence="5">RluA family pseudouridine synthase</fullName>
        <ecNumber evidence="5">5.4.99.-</ecNumber>
    </submittedName>
</protein>
<evidence type="ECO:0000313" key="6">
    <source>
        <dbReference type="Proteomes" id="UP001403385"/>
    </source>
</evidence>
<dbReference type="EC" id="5.4.99.-" evidence="5"/>
<dbReference type="PROSITE" id="PS50889">
    <property type="entry name" value="S4"/>
    <property type="match status" value="1"/>
</dbReference>
<dbReference type="RefSeq" id="WP_346819075.1">
    <property type="nucleotide sequence ID" value="NZ_JBDKWZ010000001.1"/>
</dbReference>
<dbReference type="PANTHER" id="PTHR21600">
    <property type="entry name" value="MITOCHONDRIAL RNA PSEUDOURIDINE SYNTHASE"/>
    <property type="match status" value="1"/>
</dbReference>
<evidence type="ECO:0000256" key="2">
    <source>
        <dbReference type="ARBA" id="ARBA00023235"/>
    </source>
</evidence>
<gene>
    <name evidence="5" type="ORF">AAG747_00115</name>
</gene>
<proteinExistence type="inferred from homology"/>
<evidence type="ECO:0000313" key="5">
    <source>
        <dbReference type="EMBL" id="MEN7546287.1"/>
    </source>
</evidence>
<feature type="domain" description="Pseudouridine synthase RsuA/RluA-like" evidence="4">
    <location>
        <begin position="89"/>
        <end position="229"/>
    </location>
</feature>
<evidence type="ECO:0000259" key="4">
    <source>
        <dbReference type="Pfam" id="PF00849"/>
    </source>
</evidence>
<dbReference type="EMBL" id="JBDKWZ010000001">
    <property type="protein sequence ID" value="MEN7546287.1"/>
    <property type="molecule type" value="Genomic_DNA"/>
</dbReference>
<dbReference type="SUPFAM" id="SSF55120">
    <property type="entry name" value="Pseudouridine synthase"/>
    <property type="match status" value="1"/>
</dbReference>
<dbReference type="InterPro" id="IPR050188">
    <property type="entry name" value="RluA_PseudoU_synthase"/>
</dbReference>
<organism evidence="5 6">
    <name type="scientific">Rapidithrix thailandica</name>
    <dbReference type="NCBI Taxonomy" id="413964"/>
    <lineage>
        <taxon>Bacteria</taxon>
        <taxon>Pseudomonadati</taxon>
        <taxon>Bacteroidota</taxon>
        <taxon>Cytophagia</taxon>
        <taxon>Cytophagales</taxon>
        <taxon>Flammeovirgaceae</taxon>
        <taxon>Rapidithrix</taxon>
    </lineage>
</organism>
<dbReference type="Gene3D" id="3.30.2350.10">
    <property type="entry name" value="Pseudouridine synthase"/>
    <property type="match status" value="1"/>
</dbReference>
<evidence type="ECO:0000256" key="3">
    <source>
        <dbReference type="PROSITE-ProRule" id="PRU00182"/>
    </source>
</evidence>
<dbReference type="PANTHER" id="PTHR21600:SF87">
    <property type="entry name" value="RNA PSEUDOURIDYLATE SYNTHASE DOMAIN-CONTAINING PROTEIN 1"/>
    <property type="match status" value="1"/>
</dbReference>
<dbReference type="InterPro" id="IPR006145">
    <property type="entry name" value="PsdUridine_synth_RsuA/RluA"/>
</dbReference>
<dbReference type="Gene3D" id="3.10.290.10">
    <property type="entry name" value="RNA-binding S4 domain"/>
    <property type="match status" value="1"/>
</dbReference>
<reference evidence="5 6" key="1">
    <citation type="submission" date="2024-04" db="EMBL/GenBank/DDBJ databases">
        <title>Novel genus in family Flammeovirgaceae.</title>
        <authorList>
            <person name="Nguyen T.H."/>
            <person name="Vuong T.Q."/>
            <person name="Le H."/>
            <person name="Kim S.-G."/>
        </authorList>
    </citation>
    <scope>NUCLEOTIDE SEQUENCE [LARGE SCALE GENOMIC DNA]</scope>
    <source>
        <strain evidence="5 6">JCM 23209</strain>
    </source>
</reference>
<keyword evidence="2 5" id="KW-0413">Isomerase</keyword>
<evidence type="ECO:0000256" key="1">
    <source>
        <dbReference type="ARBA" id="ARBA00010876"/>
    </source>
</evidence>
<accession>A0AAW9RRU0</accession>
<dbReference type="GO" id="GO:0009982">
    <property type="term" value="F:pseudouridine synthase activity"/>
    <property type="evidence" value="ECO:0007669"/>
    <property type="project" value="InterPro"/>
</dbReference>
<dbReference type="CDD" id="cd02869">
    <property type="entry name" value="PseudoU_synth_RluA_like"/>
    <property type="match status" value="1"/>
</dbReference>
<dbReference type="Pfam" id="PF00849">
    <property type="entry name" value="PseudoU_synth_2"/>
    <property type="match status" value="1"/>
</dbReference>
<dbReference type="AlphaFoldDB" id="A0AAW9RRU0"/>
<comment type="similarity">
    <text evidence="1">Belongs to the pseudouridine synthase RluA family.</text>
</comment>
<sequence>MRSLENHIVPPGILPQRLSDYVQGLFERLPSHQGIKKAIKRGELLVDGQVSSTGHWVQAGQCIELVEREDRLGKIYELPLHVVYEDDALAVINKPGGLRISGNQFRTLENALRFNLKPSSAYDALLQPRPVHRLDSPTKGLVLIAKTTQALHYLSHQFARKTIHKQYKAIVAGKVEGSGRIAQMIEGKEAITEYTALSHTPSLQHQWLTLVELSPLTGRTHQLRIHLSHLGHPIIGDSLYGPETMQHKGLFLCAVALHFTHPVTGEPLRISINPPEKFQSFPAREQRRWEKYP</sequence>